<feature type="transmembrane region" description="Helical" evidence="1">
    <location>
        <begin position="145"/>
        <end position="163"/>
    </location>
</feature>
<keyword evidence="3" id="KW-1185">Reference proteome</keyword>
<protein>
    <submittedName>
        <fullName evidence="2">Uncharacterized protein</fullName>
    </submittedName>
</protein>
<keyword evidence="1" id="KW-1133">Transmembrane helix</keyword>
<feature type="transmembrane region" description="Helical" evidence="1">
    <location>
        <begin position="208"/>
        <end position="229"/>
    </location>
</feature>
<evidence type="ECO:0000313" key="3">
    <source>
        <dbReference type="Proteomes" id="UP000800041"/>
    </source>
</evidence>
<organism evidence="2 3">
    <name type="scientific">Aulographum hederae CBS 113979</name>
    <dbReference type="NCBI Taxonomy" id="1176131"/>
    <lineage>
        <taxon>Eukaryota</taxon>
        <taxon>Fungi</taxon>
        <taxon>Dikarya</taxon>
        <taxon>Ascomycota</taxon>
        <taxon>Pezizomycotina</taxon>
        <taxon>Dothideomycetes</taxon>
        <taxon>Pleosporomycetidae</taxon>
        <taxon>Aulographales</taxon>
        <taxon>Aulographaceae</taxon>
    </lineage>
</organism>
<evidence type="ECO:0000256" key="1">
    <source>
        <dbReference type="SAM" id="Phobius"/>
    </source>
</evidence>
<sequence>MTSGVGETTTSASSSFLLRCASISDPQGDCDPPLQCRSNSHLPWIEQIHQSRRLSSILLRYEQLRIVSTVWFTDVGPRTSFPILARRIEADFPPDSRQTIRFCYSGRVDMSSSPDVATSPGPPPPALPCSQITNRSEKVMLAEKAVAAVLGLGLIRHTGGWNYGSLVVPGFLGDMIDAVLGICVCVGSPFFAWHLAHAGHGAAGGNGTHFRLVGVSLAGLSLIVQFLHGGFLKCGLAWVILGLVWTIGWSVTTPEQRRKGGRLAGRMVEAKVVQEIEIFR</sequence>
<keyword evidence="1" id="KW-0472">Membrane</keyword>
<dbReference type="AlphaFoldDB" id="A0A6G1GIX2"/>
<feature type="transmembrane region" description="Helical" evidence="1">
    <location>
        <begin position="235"/>
        <end position="252"/>
    </location>
</feature>
<keyword evidence="1" id="KW-0812">Transmembrane</keyword>
<name>A0A6G1GIX2_9PEZI</name>
<gene>
    <name evidence="2" type="ORF">K402DRAFT_274704</name>
</gene>
<proteinExistence type="predicted"/>
<dbReference type="Proteomes" id="UP000800041">
    <property type="component" value="Unassembled WGS sequence"/>
</dbReference>
<dbReference type="EMBL" id="ML977226">
    <property type="protein sequence ID" value="KAF1980709.1"/>
    <property type="molecule type" value="Genomic_DNA"/>
</dbReference>
<accession>A0A6G1GIX2</accession>
<reference evidence="2" key="1">
    <citation type="journal article" date="2020" name="Stud. Mycol.">
        <title>101 Dothideomycetes genomes: a test case for predicting lifestyles and emergence of pathogens.</title>
        <authorList>
            <person name="Haridas S."/>
            <person name="Albert R."/>
            <person name="Binder M."/>
            <person name="Bloem J."/>
            <person name="Labutti K."/>
            <person name="Salamov A."/>
            <person name="Andreopoulos B."/>
            <person name="Baker S."/>
            <person name="Barry K."/>
            <person name="Bills G."/>
            <person name="Bluhm B."/>
            <person name="Cannon C."/>
            <person name="Castanera R."/>
            <person name="Culley D."/>
            <person name="Daum C."/>
            <person name="Ezra D."/>
            <person name="Gonzalez J."/>
            <person name="Henrissat B."/>
            <person name="Kuo A."/>
            <person name="Liang C."/>
            <person name="Lipzen A."/>
            <person name="Lutzoni F."/>
            <person name="Magnuson J."/>
            <person name="Mondo S."/>
            <person name="Nolan M."/>
            <person name="Ohm R."/>
            <person name="Pangilinan J."/>
            <person name="Park H.-J."/>
            <person name="Ramirez L."/>
            <person name="Alfaro M."/>
            <person name="Sun H."/>
            <person name="Tritt A."/>
            <person name="Yoshinaga Y."/>
            <person name="Zwiers L.-H."/>
            <person name="Turgeon B."/>
            <person name="Goodwin S."/>
            <person name="Spatafora J."/>
            <person name="Crous P."/>
            <person name="Grigoriev I."/>
        </authorList>
    </citation>
    <scope>NUCLEOTIDE SEQUENCE</scope>
    <source>
        <strain evidence="2">CBS 113979</strain>
    </source>
</reference>
<evidence type="ECO:0000313" key="2">
    <source>
        <dbReference type="EMBL" id="KAF1980709.1"/>
    </source>
</evidence>
<feature type="transmembrane region" description="Helical" evidence="1">
    <location>
        <begin position="175"/>
        <end position="196"/>
    </location>
</feature>